<dbReference type="Gene3D" id="3.40.50.150">
    <property type="entry name" value="Vaccinia Virus protein VP39"/>
    <property type="match status" value="1"/>
</dbReference>
<evidence type="ECO:0000313" key="8">
    <source>
        <dbReference type="Proteomes" id="UP000277811"/>
    </source>
</evidence>
<dbReference type="InterPro" id="IPR026024">
    <property type="entry name" value="Chemotaxis_MeTrfase_CheR"/>
</dbReference>
<dbReference type="CDD" id="cd02440">
    <property type="entry name" value="AdoMet_MTases"/>
    <property type="match status" value="1"/>
</dbReference>
<dbReference type="Pfam" id="PF03705">
    <property type="entry name" value="CheR_N"/>
    <property type="match status" value="1"/>
</dbReference>
<comment type="catalytic activity">
    <reaction evidence="1">
        <text>L-glutamyl-[protein] + S-adenosyl-L-methionine = [protein]-L-glutamate 5-O-methyl ester + S-adenosyl-L-homocysteine</text>
        <dbReference type="Rhea" id="RHEA:24452"/>
        <dbReference type="Rhea" id="RHEA-COMP:10208"/>
        <dbReference type="Rhea" id="RHEA-COMP:10311"/>
        <dbReference type="ChEBI" id="CHEBI:29973"/>
        <dbReference type="ChEBI" id="CHEBI:57856"/>
        <dbReference type="ChEBI" id="CHEBI:59789"/>
        <dbReference type="ChEBI" id="CHEBI:82795"/>
        <dbReference type="EC" id="2.1.1.80"/>
    </reaction>
</comment>
<gene>
    <name evidence="7" type="ORF">LUCI_2861</name>
</gene>
<dbReference type="EC" id="2.1.1.80" evidence="2"/>
<dbReference type="SUPFAM" id="SSF47757">
    <property type="entry name" value="Chemotaxis receptor methyltransferase CheR, N-terminal domain"/>
    <property type="match status" value="1"/>
</dbReference>
<evidence type="ECO:0000256" key="3">
    <source>
        <dbReference type="ARBA" id="ARBA00022603"/>
    </source>
</evidence>
<dbReference type="InterPro" id="IPR036804">
    <property type="entry name" value="CheR_N_sf"/>
</dbReference>
<reference evidence="7 8" key="1">
    <citation type="submission" date="2018-06" db="EMBL/GenBank/DDBJ databases">
        <authorList>
            <person name="Strepis N."/>
        </authorList>
    </citation>
    <scope>NUCLEOTIDE SEQUENCE [LARGE SCALE GENOMIC DNA]</scope>
    <source>
        <strain evidence="7">LUCI</strain>
    </source>
</reference>
<dbReference type="PIRSF" id="PIRSF000410">
    <property type="entry name" value="CheR"/>
    <property type="match status" value="1"/>
</dbReference>
<dbReference type="InterPro" id="IPR022641">
    <property type="entry name" value="CheR_N"/>
</dbReference>
<dbReference type="InterPro" id="IPR050903">
    <property type="entry name" value="Bact_Chemotaxis_MeTrfase"/>
</dbReference>
<proteinExistence type="predicted"/>
<evidence type="ECO:0000256" key="2">
    <source>
        <dbReference type="ARBA" id="ARBA00012534"/>
    </source>
</evidence>
<sequence length="272" mass="31870">MEAITEREFTELVCYIKQNYGINLTQKKTLILGRLHNYIIQNGFDSFSEYFQHVVSDHTGKAGTILINKLTTNHTYFWREPKHFEFLAKVALPCLIRNAGDRDLRIWSAGCSTGEEPYTLAMVIDSYLGSEKAQWDTKILATDISTAALERAEKAVYSTSQLEMLSSQWRGQYCRRVDAENSILTDPIRREVIFRRFNLMNEVFPFKKKFHLIFCRNVMIYFDAETRRELVNRFYDHTEPGGYLFIGHSESINRYESKYKFVAPAVYRKESQ</sequence>
<dbReference type="PANTHER" id="PTHR24422">
    <property type="entry name" value="CHEMOTAXIS PROTEIN METHYLTRANSFERASE"/>
    <property type="match status" value="1"/>
</dbReference>
<dbReference type="Pfam" id="PF01739">
    <property type="entry name" value="CheR"/>
    <property type="match status" value="1"/>
</dbReference>
<dbReference type="GO" id="GO:0032259">
    <property type="term" value="P:methylation"/>
    <property type="evidence" value="ECO:0007669"/>
    <property type="project" value="UniProtKB-KW"/>
</dbReference>
<evidence type="ECO:0000259" key="6">
    <source>
        <dbReference type="PROSITE" id="PS50123"/>
    </source>
</evidence>
<accession>A0A498R4H5</accession>
<name>A0A498R4H5_9FIRM</name>
<dbReference type="InterPro" id="IPR000780">
    <property type="entry name" value="CheR_MeTrfase"/>
</dbReference>
<dbReference type="PANTHER" id="PTHR24422:SF19">
    <property type="entry name" value="CHEMOTAXIS PROTEIN METHYLTRANSFERASE"/>
    <property type="match status" value="1"/>
</dbReference>
<dbReference type="InterPro" id="IPR022642">
    <property type="entry name" value="CheR_C"/>
</dbReference>
<evidence type="ECO:0000313" key="7">
    <source>
        <dbReference type="EMBL" id="VBB07596.1"/>
    </source>
</evidence>
<dbReference type="EMBL" id="UPPP01000077">
    <property type="protein sequence ID" value="VBB07596.1"/>
    <property type="molecule type" value="Genomic_DNA"/>
</dbReference>
<evidence type="ECO:0000256" key="5">
    <source>
        <dbReference type="ARBA" id="ARBA00022691"/>
    </source>
</evidence>
<dbReference type="InterPro" id="IPR029063">
    <property type="entry name" value="SAM-dependent_MTases_sf"/>
</dbReference>
<dbReference type="AlphaFoldDB" id="A0A498R4H5"/>
<dbReference type="OrthoDB" id="9816309at2"/>
<dbReference type="SUPFAM" id="SSF53335">
    <property type="entry name" value="S-adenosyl-L-methionine-dependent methyltransferases"/>
    <property type="match status" value="1"/>
</dbReference>
<protein>
    <recommendedName>
        <fullName evidence="2">protein-glutamate O-methyltransferase</fullName>
        <ecNumber evidence="2">2.1.1.80</ecNumber>
    </recommendedName>
</protein>
<keyword evidence="3 7" id="KW-0489">Methyltransferase</keyword>
<keyword evidence="4 7" id="KW-0808">Transferase</keyword>
<dbReference type="Proteomes" id="UP000277811">
    <property type="component" value="Unassembled WGS sequence"/>
</dbReference>
<keyword evidence="5" id="KW-0949">S-adenosyl-L-methionine</keyword>
<dbReference type="PRINTS" id="PR00996">
    <property type="entry name" value="CHERMTFRASE"/>
</dbReference>
<keyword evidence="8" id="KW-1185">Reference proteome</keyword>
<dbReference type="GO" id="GO:0008983">
    <property type="term" value="F:protein-glutamate O-methyltransferase activity"/>
    <property type="evidence" value="ECO:0007669"/>
    <property type="project" value="UniProtKB-EC"/>
</dbReference>
<dbReference type="PROSITE" id="PS50123">
    <property type="entry name" value="CHER"/>
    <property type="match status" value="1"/>
</dbReference>
<dbReference type="RefSeq" id="WP_122628527.1">
    <property type="nucleotide sequence ID" value="NZ_UPPP01000077.1"/>
</dbReference>
<evidence type="ECO:0000256" key="1">
    <source>
        <dbReference type="ARBA" id="ARBA00001541"/>
    </source>
</evidence>
<evidence type="ECO:0000256" key="4">
    <source>
        <dbReference type="ARBA" id="ARBA00022679"/>
    </source>
</evidence>
<feature type="domain" description="CheR-type methyltransferase" evidence="6">
    <location>
        <begin position="1"/>
        <end position="272"/>
    </location>
</feature>
<dbReference type="SMART" id="SM00138">
    <property type="entry name" value="MeTrc"/>
    <property type="match status" value="1"/>
</dbReference>
<organism evidence="7 8">
    <name type="scientific">Lucifera butyrica</name>
    <dbReference type="NCBI Taxonomy" id="1351585"/>
    <lineage>
        <taxon>Bacteria</taxon>
        <taxon>Bacillati</taxon>
        <taxon>Bacillota</taxon>
        <taxon>Negativicutes</taxon>
        <taxon>Veillonellales</taxon>
        <taxon>Veillonellaceae</taxon>
        <taxon>Lucifera</taxon>
    </lineage>
</organism>
<dbReference type="Gene3D" id="1.10.155.10">
    <property type="entry name" value="Chemotaxis receptor methyltransferase CheR, N-terminal domain"/>
    <property type="match status" value="1"/>
</dbReference>